<dbReference type="EMBL" id="ML976978">
    <property type="protein sequence ID" value="KAF1962802.1"/>
    <property type="molecule type" value="Genomic_DNA"/>
</dbReference>
<proteinExistence type="predicted"/>
<keyword evidence="2" id="KW-0472">Membrane</keyword>
<protein>
    <submittedName>
        <fullName evidence="3">Uncharacterized protein</fullName>
    </submittedName>
</protein>
<organism evidence="3 4">
    <name type="scientific">Byssothecium circinans</name>
    <dbReference type="NCBI Taxonomy" id="147558"/>
    <lineage>
        <taxon>Eukaryota</taxon>
        <taxon>Fungi</taxon>
        <taxon>Dikarya</taxon>
        <taxon>Ascomycota</taxon>
        <taxon>Pezizomycotina</taxon>
        <taxon>Dothideomycetes</taxon>
        <taxon>Pleosporomycetidae</taxon>
        <taxon>Pleosporales</taxon>
        <taxon>Massarineae</taxon>
        <taxon>Massarinaceae</taxon>
        <taxon>Byssothecium</taxon>
    </lineage>
</organism>
<name>A0A6A5UGB1_9PLEO</name>
<dbReference type="Proteomes" id="UP000800035">
    <property type="component" value="Unassembled WGS sequence"/>
</dbReference>
<feature type="region of interest" description="Disordered" evidence="1">
    <location>
        <begin position="158"/>
        <end position="180"/>
    </location>
</feature>
<reference evidence="3" key="1">
    <citation type="journal article" date="2020" name="Stud. Mycol.">
        <title>101 Dothideomycetes genomes: a test case for predicting lifestyles and emergence of pathogens.</title>
        <authorList>
            <person name="Haridas S."/>
            <person name="Albert R."/>
            <person name="Binder M."/>
            <person name="Bloem J."/>
            <person name="Labutti K."/>
            <person name="Salamov A."/>
            <person name="Andreopoulos B."/>
            <person name="Baker S."/>
            <person name="Barry K."/>
            <person name="Bills G."/>
            <person name="Bluhm B."/>
            <person name="Cannon C."/>
            <person name="Castanera R."/>
            <person name="Culley D."/>
            <person name="Daum C."/>
            <person name="Ezra D."/>
            <person name="Gonzalez J."/>
            <person name="Henrissat B."/>
            <person name="Kuo A."/>
            <person name="Liang C."/>
            <person name="Lipzen A."/>
            <person name="Lutzoni F."/>
            <person name="Magnuson J."/>
            <person name="Mondo S."/>
            <person name="Nolan M."/>
            <person name="Ohm R."/>
            <person name="Pangilinan J."/>
            <person name="Park H.-J."/>
            <person name="Ramirez L."/>
            <person name="Alfaro M."/>
            <person name="Sun H."/>
            <person name="Tritt A."/>
            <person name="Yoshinaga Y."/>
            <person name="Zwiers L.-H."/>
            <person name="Turgeon B."/>
            <person name="Goodwin S."/>
            <person name="Spatafora J."/>
            <person name="Crous P."/>
            <person name="Grigoriev I."/>
        </authorList>
    </citation>
    <scope>NUCLEOTIDE SEQUENCE</scope>
    <source>
        <strain evidence="3">CBS 675.92</strain>
    </source>
</reference>
<accession>A0A6A5UGB1</accession>
<evidence type="ECO:0000256" key="2">
    <source>
        <dbReference type="SAM" id="Phobius"/>
    </source>
</evidence>
<feature type="transmembrane region" description="Helical" evidence="2">
    <location>
        <begin position="47"/>
        <end position="71"/>
    </location>
</feature>
<sequence>MLLSGYIKLYLTTLFSLLLITLIYTLYAVYQYVTDQPISHRPAPPLVWAAFIVIIYIILPITLLACCEALAHQERCAMLESYNFGKKKEKSREFWTKWVTGGVGTYYRVMPAFGRYAFGPWFWREVWRMCVRYIGREKDEGKAKSEESRWEWAEEREIGRVEGDGDDELGGVNGDLEARH</sequence>
<evidence type="ECO:0000256" key="1">
    <source>
        <dbReference type="SAM" id="MobiDB-lite"/>
    </source>
</evidence>
<evidence type="ECO:0000313" key="4">
    <source>
        <dbReference type="Proteomes" id="UP000800035"/>
    </source>
</evidence>
<feature type="transmembrane region" description="Helical" evidence="2">
    <location>
        <begin position="7"/>
        <end position="27"/>
    </location>
</feature>
<dbReference type="AlphaFoldDB" id="A0A6A5UGB1"/>
<evidence type="ECO:0000313" key="3">
    <source>
        <dbReference type="EMBL" id="KAF1962802.1"/>
    </source>
</evidence>
<keyword evidence="2" id="KW-1133">Transmembrane helix</keyword>
<gene>
    <name evidence="3" type="ORF">CC80DRAFT_541953</name>
</gene>
<keyword evidence="4" id="KW-1185">Reference proteome</keyword>
<keyword evidence="2" id="KW-0812">Transmembrane</keyword>